<reference evidence="1 2" key="1">
    <citation type="submission" date="2015-01" db="EMBL/GenBank/DDBJ databases">
        <title>Evolution of Trichinella species and genotypes.</title>
        <authorList>
            <person name="Korhonen P.K."/>
            <person name="Edoardo P."/>
            <person name="Giuseppe L.R."/>
            <person name="Gasser R.B."/>
        </authorList>
    </citation>
    <scope>NUCLEOTIDE SEQUENCE [LARGE SCALE GENOMIC DNA]</scope>
    <source>
        <strain evidence="1">ISS588</strain>
    </source>
</reference>
<proteinExistence type="predicted"/>
<organism evidence="1 2">
    <name type="scientific">Trichinella pseudospiralis</name>
    <name type="common">Parasitic roundworm</name>
    <dbReference type="NCBI Taxonomy" id="6337"/>
    <lineage>
        <taxon>Eukaryota</taxon>
        <taxon>Metazoa</taxon>
        <taxon>Ecdysozoa</taxon>
        <taxon>Nematoda</taxon>
        <taxon>Enoplea</taxon>
        <taxon>Dorylaimia</taxon>
        <taxon>Trichinellida</taxon>
        <taxon>Trichinellidae</taxon>
        <taxon>Trichinella</taxon>
    </lineage>
</organism>
<accession>A0A0V1HRZ6</accession>
<gene>
    <name evidence="1" type="ORF">T4B_12446</name>
</gene>
<name>A0A0V1HRZ6_TRIPS</name>
<comment type="caution">
    <text evidence="1">The sequence shown here is derived from an EMBL/GenBank/DDBJ whole genome shotgun (WGS) entry which is preliminary data.</text>
</comment>
<dbReference type="Proteomes" id="UP000054805">
    <property type="component" value="Unassembled WGS sequence"/>
</dbReference>
<dbReference type="EMBL" id="JYDS01000342">
    <property type="protein sequence ID" value="KRZ12405.1"/>
    <property type="molecule type" value="Genomic_DNA"/>
</dbReference>
<evidence type="ECO:0000313" key="1">
    <source>
        <dbReference type="EMBL" id="KRZ12405.1"/>
    </source>
</evidence>
<sequence>MSSATEWENEYCQLSTGGFHTKLVRPLDAVYKVFQERFEDMKIPNWVMDPVWIEIEVAFQ</sequence>
<dbReference type="AlphaFoldDB" id="A0A0V1HRZ6"/>
<keyword evidence="2" id="KW-1185">Reference proteome</keyword>
<protein>
    <submittedName>
        <fullName evidence="1">Uncharacterized protein</fullName>
    </submittedName>
</protein>
<evidence type="ECO:0000313" key="2">
    <source>
        <dbReference type="Proteomes" id="UP000054805"/>
    </source>
</evidence>